<reference evidence="2 3" key="1">
    <citation type="submission" date="2017-07" db="EMBL/GenBank/DDBJ databases">
        <title>Isolation and whole genome analysis of endospore-forming bacteria from heroin.</title>
        <authorList>
            <person name="Kalinowski J."/>
            <person name="Ahrens B."/>
            <person name="Al-Dilaimi A."/>
            <person name="Winkler A."/>
            <person name="Wibberg D."/>
            <person name="Schleenbecker U."/>
            <person name="Ruckert C."/>
            <person name="Wolfel R."/>
            <person name="Grass G."/>
        </authorList>
    </citation>
    <scope>NUCLEOTIDE SEQUENCE [LARGE SCALE GENOMIC DNA]</scope>
    <source>
        <strain evidence="2 3">7537-G1</strain>
    </source>
</reference>
<gene>
    <name evidence="2" type="ORF">CHH67_19770</name>
</gene>
<evidence type="ECO:0000313" key="3">
    <source>
        <dbReference type="Proteomes" id="UP000215596"/>
    </source>
</evidence>
<dbReference type="EMBL" id="NPBY01000063">
    <property type="protein sequence ID" value="PAD73676.1"/>
    <property type="molecule type" value="Genomic_DNA"/>
</dbReference>
<comment type="caution">
    <text evidence="2">The sequence shown here is derived from an EMBL/GenBank/DDBJ whole genome shotgun (WGS) entry which is preliminary data.</text>
</comment>
<sequence length="77" mass="8325">MAEKTKHYHVTNDFVDKETNEIITKGSIYEADEDRAAVLKAADVIGKEASKAEIEEAKKAAEKGADGDKNAGKSEKS</sequence>
<proteinExistence type="predicted"/>
<dbReference type="AlphaFoldDB" id="A0A268EKM1"/>
<dbReference type="Proteomes" id="UP000215596">
    <property type="component" value="Unassembled WGS sequence"/>
</dbReference>
<evidence type="ECO:0000256" key="1">
    <source>
        <dbReference type="SAM" id="MobiDB-lite"/>
    </source>
</evidence>
<name>A0A268EKM1_9BACL</name>
<organism evidence="2 3">
    <name type="scientific">Paenibacillus campinasensis</name>
    <dbReference type="NCBI Taxonomy" id="66347"/>
    <lineage>
        <taxon>Bacteria</taxon>
        <taxon>Bacillati</taxon>
        <taxon>Bacillota</taxon>
        <taxon>Bacilli</taxon>
        <taxon>Bacillales</taxon>
        <taxon>Paenibacillaceae</taxon>
        <taxon>Paenibacillus</taxon>
    </lineage>
</organism>
<accession>A0A268EKM1</accession>
<feature type="region of interest" description="Disordered" evidence="1">
    <location>
        <begin position="52"/>
        <end position="77"/>
    </location>
</feature>
<dbReference type="OrthoDB" id="2667026at2"/>
<dbReference type="RefSeq" id="WP_095267082.1">
    <property type="nucleotide sequence ID" value="NZ_NPBY01000063.1"/>
</dbReference>
<evidence type="ECO:0000313" key="2">
    <source>
        <dbReference type="EMBL" id="PAD73676.1"/>
    </source>
</evidence>
<protein>
    <submittedName>
        <fullName evidence="2">Uncharacterized protein</fullName>
    </submittedName>
</protein>